<evidence type="ECO:0000313" key="2">
    <source>
        <dbReference type="Proteomes" id="UP000887013"/>
    </source>
</evidence>
<organism evidence="1 2">
    <name type="scientific">Nephila pilipes</name>
    <name type="common">Giant wood spider</name>
    <name type="synonym">Nephila maculata</name>
    <dbReference type="NCBI Taxonomy" id="299642"/>
    <lineage>
        <taxon>Eukaryota</taxon>
        <taxon>Metazoa</taxon>
        <taxon>Ecdysozoa</taxon>
        <taxon>Arthropoda</taxon>
        <taxon>Chelicerata</taxon>
        <taxon>Arachnida</taxon>
        <taxon>Araneae</taxon>
        <taxon>Araneomorphae</taxon>
        <taxon>Entelegynae</taxon>
        <taxon>Araneoidea</taxon>
        <taxon>Nephilidae</taxon>
        <taxon>Nephila</taxon>
    </lineage>
</organism>
<dbReference type="EMBL" id="BMAW01048435">
    <property type="protein sequence ID" value="GFS65885.1"/>
    <property type="molecule type" value="Genomic_DNA"/>
</dbReference>
<keyword evidence="2" id="KW-1185">Reference proteome</keyword>
<proteinExistence type="predicted"/>
<gene>
    <name evidence="1" type="ORF">NPIL_239581</name>
</gene>
<sequence length="86" mass="9730">MTGSTSHSISLCVQPLCCWSIALGQYRMLDAYPLIPPSHDQPFYHNCVRMWKEESLQEKAQEPRPTPSIASGKHFLSLIVIGFRVV</sequence>
<dbReference type="AlphaFoldDB" id="A0A8X6MM65"/>
<reference evidence="1" key="1">
    <citation type="submission" date="2020-08" db="EMBL/GenBank/DDBJ databases">
        <title>Multicomponent nature underlies the extraordinary mechanical properties of spider dragline silk.</title>
        <authorList>
            <person name="Kono N."/>
            <person name="Nakamura H."/>
            <person name="Mori M."/>
            <person name="Yoshida Y."/>
            <person name="Ohtoshi R."/>
            <person name="Malay A.D."/>
            <person name="Moran D.A.P."/>
            <person name="Tomita M."/>
            <person name="Numata K."/>
            <person name="Arakawa K."/>
        </authorList>
    </citation>
    <scope>NUCLEOTIDE SEQUENCE</scope>
</reference>
<name>A0A8X6MM65_NEPPI</name>
<evidence type="ECO:0000313" key="1">
    <source>
        <dbReference type="EMBL" id="GFS65885.1"/>
    </source>
</evidence>
<protein>
    <submittedName>
        <fullName evidence="1">Uncharacterized protein</fullName>
    </submittedName>
</protein>
<dbReference type="Proteomes" id="UP000887013">
    <property type="component" value="Unassembled WGS sequence"/>
</dbReference>
<comment type="caution">
    <text evidence="1">The sequence shown here is derived from an EMBL/GenBank/DDBJ whole genome shotgun (WGS) entry which is preliminary data.</text>
</comment>
<accession>A0A8X6MM65</accession>